<sequence>MKSLSAPIRKGPVPWKGLLLAVSLLNFWSLPTTAQLAIVSTNSAEGKDVILHTRNMPPNAAGFMWYRGEGANPNRNIAILGTHIRVHTTGPAHTGREQINLDGSLQLKNVTLKDTGIYTIVVYLPYTKKEIGFGRLDVYQPVRVPTLLASNTTVMENKDAVVMTCYTDAVSTQWFLNGMNLRLTERMKLSWENRTLTIDPVRREDAGNYQCEVSNPISSVESEPVELDVKF</sequence>
<keyword evidence="2" id="KW-0325">Glycoprotein</keyword>
<evidence type="ECO:0000256" key="2">
    <source>
        <dbReference type="ARBA" id="ARBA00023180"/>
    </source>
</evidence>
<comment type="similarity">
    <text evidence="4">Belongs to the immunoglobulin superfamily. CEA family.</text>
</comment>
<feature type="signal peptide" evidence="5">
    <location>
        <begin position="1"/>
        <end position="34"/>
    </location>
</feature>
<dbReference type="Pfam" id="PF13927">
    <property type="entry name" value="Ig_3"/>
    <property type="match status" value="1"/>
</dbReference>
<dbReference type="InterPro" id="IPR013783">
    <property type="entry name" value="Ig-like_fold"/>
</dbReference>
<evidence type="ECO:0000256" key="1">
    <source>
        <dbReference type="ARBA" id="ARBA00022729"/>
    </source>
</evidence>
<accession>A0ABN9ZFN1</accession>
<dbReference type="PROSITE" id="PS50835">
    <property type="entry name" value="IG_LIKE"/>
    <property type="match status" value="1"/>
</dbReference>
<evidence type="ECO:0000313" key="7">
    <source>
        <dbReference type="EMBL" id="CAK6437132.1"/>
    </source>
</evidence>
<keyword evidence="8" id="KW-1185">Reference proteome</keyword>
<dbReference type="SMART" id="SM00409">
    <property type="entry name" value="IG"/>
    <property type="match status" value="2"/>
</dbReference>
<dbReference type="InterPro" id="IPR050831">
    <property type="entry name" value="CEA_cell_adhesion"/>
</dbReference>
<dbReference type="InterPro" id="IPR003599">
    <property type="entry name" value="Ig_sub"/>
</dbReference>
<dbReference type="Pfam" id="PF07686">
    <property type="entry name" value="V-set"/>
    <property type="match status" value="1"/>
</dbReference>
<dbReference type="InterPro" id="IPR007110">
    <property type="entry name" value="Ig-like_dom"/>
</dbReference>
<dbReference type="InterPro" id="IPR013106">
    <property type="entry name" value="Ig_V-set"/>
</dbReference>
<dbReference type="InterPro" id="IPR003598">
    <property type="entry name" value="Ig_sub2"/>
</dbReference>
<evidence type="ECO:0000313" key="8">
    <source>
        <dbReference type="Proteomes" id="UP001314169"/>
    </source>
</evidence>
<dbReference type="SMART" id="SM00408">
    <property type="entry name" value="IGc2"/>
    <property type="match status" value="1"/>
</dbReference>
<keyword evidence="1 5" id="KW-0732">Signal</keyword>
<reference evidence="7" key="1">
    <citation type="submission" date="2023-12" db="EMBL/GenBank/DDBJ databases">
        <authorList>
            <person name="Brown T."/>
        </authorList>
    </citation>
    <scope>NUCLEOTIDE SEQUENCE</scope>
</reference>
<feature type="domain" description="Ig-like" evidence="6">
    <location>
        <begin position="141"/>
        <end position="228"/>
    </location>
</feature>
<evidence type="ECO:0000256" key="5">
    <source>
        <dbReference type="SAM" id="SignalP"/>
    </source>
</evidence>
<gene>
    <name evidence="7" type="ORF">MPIPNATIZW_LOCUS5438</name>
</gene>
<evidence type="ECO:0000256" key="4">
    <source>
        <dbReference type="ARBA" id="ARBA00038222"/>
    </source>
</evidence>
<dbReference type="Gene3D" id="2.60.40.10">
    <property type="entry name" value="Immunoglobulins"/>
    <property type="match status" value="2"/>
</dbReference>
<organism evidence="7 8">
    <name type="scientific">Pipistrellus nathusii</name>
    <name type="common">Nathusius' pipistrelle</name>
    <dbReference type="NCBI Taxonomy" id="59473"/>
    <lineage>
        <taxon>Eukaryota</taxon>
        <taxon>Metazoa</taxon>
        <taxon>Chordata</taxon>
        <taxon>Craniata</taxon>
        <taxon>Vertebrata</taxon>
        <taxon>Euteleostomi</taxon>
        <taxon>Mammalia</taxon>
        <taxon>Eutheria</taxon>
        <taxon>Laurasiatheria</taxon>
        <taxon>Chiroptera</taxon>
        <taxon>Yangochiroptera</taxon>
        <taxon>Vespertilionidae</taxon>
        <taxon>Pipistrellus</taxon>
    </lineage>
</organism>
<dbReference type="PANTHER" id="PTHR44427">
    <property type="entry name" value="CARCINOEMBRYONIC ANTIGEN-RELATED CELL ADHESION MOLECULE 19"/>
    <property type="match status" value="1"/>
</dbReference>
<dbReference type="SUPFAM" id="SSF48726">
    <property type="entry name" value="Immunoglobulin"/>
    <property type="match status" value="2"/>
</dbReference>
<dbReference type="PANTHER" id="PTHR44427:SF1">
    <property type="entry name" value="CARCINOEMBRYONIC ANTIGEN-RELATED CELL ADHESION MOLECULE 1"/>
    <property type="match status" value="1"/>
</dbReference>
<proteinExistence type="inferred from homology"/>
<protein>
    <recommendedName>
        <fullName evidence="6">Ig-like domain-containing protein</fullName>
    </recommendedName>
</protein>
<dbReference type="EMBL" id="OY882872">
    <property type="protein sequence ID" value="CAK6437132.1"/>
    <property type="molecule type" value="Genomic_DNA"/>
</dbReference>
<dbReference type="Proteomes" id="UP001314169">
    <property type="component" value="Chromosome 15"/>
</dbReference>
<evidence type="ECO:0000256" key="3">
    <source>
        <dbReference type="ARBA" id="ARBA00023319"/>
    </source>
</evidence>
<feature type="chain" id="PRO_5047396286" description="Ig-like domain-containing protein" evidence="5">
    <location>
        <begin position="35"/>
        <end position="231"/>
    </location>
</feature>
<name>A0ABN9ZFN1_PIPNA</name>
<evidence type="ECO:0000259" key="6">
    <source>
        <dbReference type="PROSITE" id="PS50835"/>
    </source>
</evidence>
<keyword evidence="3" id="KW-0393">Immunoglobulin domain</keyword>
<dbReference type="InterPro" id="IPR036179">
    <property type="entry name" value="Ig-like_dom_sf"/>
</dbReference>